<feature type="transmembrane region" description="Helical" evidence="1">
    <location>
        <begin position="100"/>
        <end position="123"/>
    </location>
</feature>
<feature type="transmembrane region" description="Helical" evidence="1">
    <location>
        <begin position="28"/>
        <end position="47"/>
    </location>
</feature>
<organism evidence="2 3">
    <name type="scientific">Branchiostoma lanceolatum</name>
    <name type="common">Common lancelet</name>
    <name type="synonym">Amphioxus lanceolatum</name>
    <dbReference type="NCBI Taxonomy" id="7740"/>
    <lineage>
        <taxon>Eukaryota</taxon>
        <taxon>Metazoa</taxon>
        <taxon>Chordata</taxon>
        <taxon>Cephalochordata</taxon>
        <taxon>Leptocardii</taxon>
        <taxon>Amphioxiformes</taxon>
        <taxon>Branchiostomatidae</taxon>
        <taxon>Branchiostoma</taxon>
    </lineage>
</organism>
<proteinExistence type="predicted"/>
<sequence length="365" mass="40869">MVDSPDRETLIDPEADDVPRSRASVLRCVGHFILVSFIITPSVLLFWRGSFNLLAGYLVGDDSDRLWLCLAIGSPVVLLAGLLQHYITRLGRWMDGQSYILYRLFVGVYFYVVAFAVVAQWVALWNLPVYFIPQMDNAIGQGIRAILAFIIMIFLRTVGQARACPVDASFDFDPKPFRIPLRFGTDIAERCSAKFVLDVAFSLLVLDLITVQNWAGTWSLLDYTVFPDDPCLSSWVSLGVGYTLYLLVTAIQFPLYRASKSLRGERLEFYKRLAIEDTYGLVVNFAVNNVWRGLWGLYDCYILYDQPWESNWLTHGLGAALCFMVCAGSSMGRILVSVDGEADDGSGMLFAVFTSMGVSLSLILL</sequence>
<keyword evidence="1" id="KW-0472">Membrane</keyword>
<accession>A0A8J9Z8Q3</accession>
<reference evidence="2" key="1">
    <citation type="submission" date="2022-01" db="EMBL/GenBank/DDBJ databases">
        <authorList>
            <person name="Braso-Vives M."/>
        </authorList>
    </citation>
    <scope>NUCLEOTIDE SEQUENCE</scope>
</reference>
<dbReference type="PANTHER" id="PTHR35270:SF2">
    <property type="entry name" value="FUSELESS, ISOFORM A"/>
    <property type="match status" value="1"/>
</dbReference>
<evidence type="ECO:0000256" key="1">
    <source>
        <dbReference type="SAM" id="Phobius"/>
    </source>
</evidence>
<keyword evidence="1" id="KW-1133">Transmembrane helix</keyword>
<keyword evidence="3" id="KW-1185">Reference proteome</keyword>
<evidence type="ECO:0000313" key="2">
    <source>
        <dbReference type="EMBL" id="CAH1249185.1"/>
    </source>
</evidence>
<dbReference type="EMBL" id="OV696702">
    <property type="protein sequence ID" value="CAH1249185.1"/>
    <property type="molecule type" value="Genomic_DNA"/>
</dbReference>
<dbReference type="PANTHER" id="PTHR35270">
    <property type="entry name" value="FUSELESS, ISOFORM A"/>
    <property type="match status" value="1"/>
</dbReference>
<feature type="transmembrane region" description="Helical" evidence="1">
    <location>
        <begin position="235"/>
        <end position="256"/>
    </location>
</feature>
<dbReference type="Pfam" id="PF15993">
    <property type="entry name" value="Fuseless"/>
    <property type="match status" value="1"/>
</dbReference>
<dbReference type="InterPro" id="IPR032751">
    <property type="entry name" value="Fuseless"/>
</dbReference>
<dbReference type="Proteomes" id="UP000838412">
    <property type="component" value="Chromosome 17"/>
</dbReference>
<feature type="transmembrane region" description="Helical" evidence="1">
    <location>
        <begin position="138"/>
        <end position="155"/>
    </location>
</feature>
<keyword evidence="1" id="KW-0812">Transmembrane</keyword>
<feature type="transmembrane region" description="Helical" evidence="1">
    <location>
        <begin position="312"/>
        <end position="335"/>
    </location>
</feature>
<evidence type="ECO:0000313" key="3">
    <source>
        <dbReference type="Proteomes" id="UP000838412"/>
    </source>
</evidence>
<feature type="transmembrane region" description="Helical" evidence="1">
    <location>
        <begin position="347"/>
        <end position="364"/>
    </location>
</feature>
<dbReference type="AlphaFoldDB" id="A0A8J9Z8Q3"/>
<feature type="transmembrane region" description="Helical" evidence="1">
    <location>
        <begin position="195"/>
        <end position="215"/>
    </location>
</feature>
<dbReference type="OrthoDB" id="45313at2759"/>
<protein>
    <submittedName>
        <fullName evidence="2">Hypp8547 protein</fullName>
    </submittedName>
</protein>
<gene>
    <name evidence="2" type="primary">Hypp8547</name>
    <name evidence="2" type="ORF">BLAG_LOCUS10381</name>
</gene>
<name>A0A8J9Z8Q3_BRALA</name>
<feature type="transmembrane region" description="Helical" evidence="1">
    <location>
        <begin position="67"/>
        <end position="88"/>
    </location>
</feature>